<dbReference type="Gene3D" id="1.20.5.4130">
    <property type="match status" value="1"/>
</dbReference>
<sequence length="1014" mass="116301">MVTGGGKQRCDSRVVCGIIDDEDLAVWVVRFNFLCFWVLVFDLLVRDAGSGGSMMAKAWRLASVFTTIKATLADAEEQQFSNRSIKDWLQKLKEAAYILDDILDECAYEALRLEYQGVKFCPSNKVKCSGLSIFHPKRTVFRYKIAKKMKRICERLEEIADERTKFHLAEMVPERRSGVIEWRQTSSFISEPHVYGREEDRDKLIDFLVHDASHDENLSVYPIIGLGGLGKTTLSQLIFNHERVRKHFEPRVWICVSEDFGLRRITKAIIEAVSGHACEDLDLDPLQRKLQDLLQNKRYLLVLDDVWDDDPESWERLKSVLACGALGASVLVTTRLTKVAAIMGTVPPHELSNLSDNDCWRLFKHRAFVVDEVEREELVVVGKEIVKKCGGVPLAAKVLGGLLRFKREVREWLKVKESNIWGLTHNIMPALRLSYLNLPIHLKQCFAYCAIFPKDERIEKQYLVELWMTNGFISSDGKLDAEDVGDGIWNELYWRSFFQDIEKDEFGEVESFKMHDLVYDLAQFVAEEVCCITNDDDIHALFERKRIHHFSDYGWEFHPAQLHQVKSLRTYLGKNVQLSPDVVKCYSLRLLQFKPRKELLSAIGDLKHLRYLNLSHGNFQTLPESLCKLLNLQILKLDYCYTFKKLPDSLVRLKALQQLSLKDCKLLSRLAPHIGKLNSLRNLSMYLVGEGRGFLLAELGPLKLKGCIDIKHLERVKSINDAKESNMSSKQLNKLTLRWKGFREGELARNDEEVLEALKPCTQTLQSLRLEGYQGLNFPQWMSSPCFKSLTYLKLWFCRNYIKLPVLRKLPSLKRLVIGGAKYVKYVQEESNDDDDDHVAFMALEYLSLESLPSLIRLSSEDGENQFPCLSTLKVNDCPNFSLHGLHSLKTLEIMRLPKLKVWAGLQCLTSLEVLGITGCDEVEGLQYMTALKKLSLRNLPNMESLPDCFGELSLLRELSIVGCYKLMCLPTSLSLSTVEVLSILDCNIELSKRCEKENGEDWPIIAHIPHLYV</sequence>
<dbReference type="Pfam" id="PF25019">
    <property type="entry name" value="LRR_R13L1-DRL21"/>
    <property type="match status" value="1"/>
</dbReference>
<keyword evidence="5" id="KW-0067">ATP-binding</keyword>
<evidence type="ECO:0000259" key="7">
    <source>
        <dbReference type="Pfam" id="PF18052"/>
    </source>
</evidence>
<evidence type="ECO:0000313" key="10">
    <source>
        <dbReference type="EMBL" id="WVY98852.1"/>
    </source>
</evidence>
<keyword evidence="2" id="KW-0677">Repeat</keyword>
<keyword evidence="11" id="KW-1185">Reference proteome</keyword>
<feature type="domain" description="Disease resistance protein winged helix" evidence="8">
    <location>
        <begin position="451"/>
        <end position="522"/>
    </location>
</feature>
<dbReference type="InterPro" id="IPR058922">
    <property type="entry name" value="WHD_DRP"/>
</dbReference>
<accession>A0AAQ3MWT5</accession>
<evidence type="ECO:0000256" key="1">
    <source>
        <dbReference type="ARBA" id="ARBA00022614"/>
    </source>
</evidence>
<dbReference type="PANTHER" id="PTHR36766">
    <property type="entry name" value="PLANT BROAD-SPECTRUM MILDEW RESISTANCE PROTEIN RPW8"/>
    <property type="match status" value="1"/>
</dbReference>
<dbReference type="EMBL" id="CP144692">
    <property type="protein sequence ID" value="WVY98852.1"/>
    <property type="molecule type" value="Genomic_DNA"/>
</dbReference>
<evidence type="ECO:0000256" key="4">
    <source>
        <dbReference type="ARBA" id="ARBA00022821"/>
    </source>
</evidence>
<evidence type="ECO:0000313" key="11">
    <source>
        <dbReference type="Proteomes" id="UP001374535"/>
    </source>
</evidence>
<organism evidence="10 11">
    <name type="scientific">Vigna mungo</name>
    <name type="common">Black gram</name>
    <name type="synonym">Phaseolus mungo</name>
    <dbReference type="NCBI Taxonomy" id="3915"/>
    <lineage>
        <taxon>Eukaryota</taxon>
        <taxon>Viridiplantae</taxon>
        <taxon>Streptophyta</taxon>
        <taxon>Embryophyta</taxon>
        <taxon>Tracheophyta</taxon>
        <taxon>Spermatophyta</taxon>
        <taxon>Magnoliopsida</taxon>
        <taxon>eudicotyledons</taxon>
        <taxon>Gunneridae</taxon>
        <taxon>Pentapetalae</taxon>
        <taxon>rosids</taxon>
        <taxon>fabids</taxon>
        <taxon>Fabales</taxon>
        <taxon>Fabaceae</taxon>
        <taxon>Papilionoideae</taxon>
        <taxon>50 kb inversion clade</taxon>
        <taxon>NPAAA clade</taxon>
        <taxon>indigoferoid/millettioid clade</taxon>
        <taxon>Phaseoleae</taxon>
        <taxon>Vigna</taxon>
    </lineage>
</organism>
<dbReference type="InterPro" id="IPR032675">
    <property type="entry name" value="LRR_dom_sf"/>
</dbReference>
<dbReference type="SUPFAM" id="SSF52540">
    <property type="entry name" value="P-loop containing nucleoside triphosphate hydrolases"/>
    <property type="match status" value="1"/>
</dbReference>
<dbReference type="FunFam" id="1.10.10.10:FF:000322">
    <property type="entry name" value="Probable disease resistance protein At1g63360"/>
    <property type="match status" value="1"/>
</dbReference>
<evidence type="ECO:0000259" key="6">
    <source>
        <dbReference type="Pfam" id="PF00931"/>
    </source>
</evidence>
<keyword evidence="1" id="KW-0433">Leucine-rich repeat</keyword>
<dbReference type="FunFam" id="3.40.50.300:FF:001091">
    <property type="entry name" value="Probable disease resistance protein At1g61300"/>
    <property type="match status" value="1"/>
</dbReference>
<dbReference type="Gene3D" id="3.40.50.300">
    <property type="entry name" value="P-loop containing nucleotide triphosphate hydrolases"/>
    <property type="match status" value="1"/>
</dbReference>
<dbReference type="InterPro" id="IPR038005">
    <property type="entry name" value="RX-like_CC"/>
</dbReference>
<feature type="domain" description="R13L1/DRL21-like LRR repeat region" evidence="9">
    <location>
        <begin position="696"/>
        <end position="819"/>
    </location>
</feature>
<dbReference type="GO" id="GO:0043531">
    <property type="term" value="F:ADP binding"/>
    <property type="evidence" value="ECO:0007669"/>
    <property type="project" value="InterPro"/>
</dbReference>
<name>A0AAQ3MWT5_VIGMU</name>
<proteinExistence type="predicted"/>
<dbReference type="InterPro" id="IPR002182">
    <property type="entry name" value="NB-ARC"/>
</dbReference>
<dbReference type="PRINTS" id="PR00364">
    <property type="entry name" value="DISEASERSIST"/>
</dbReference>
<keyword evidence="4" id="KW-0611">Plant defense</keyword>
<dbReference type="AlphaFoldDB" id="A0AAQ3MWT5"/>
<dbReference type="InterPro" id="IPR027417">
    <property type="entry name" value="P-loop_NTPase"/>
</dbReference>
<dbReference type="Pfam" id="PF18052">
    <property type="entry name" value="Rx_N"/>
    <property type="match status" value="1"/>
</dbReference>
<gene>
    <name evidence="10" type="ORF">V8G54_031003</name>
</gene>
<dbReference type="GO" id="GO:0006952">
    <property type="term" value="P:defense response"/>
    <property type="evidence" value="ECO:0007669"/>
    <property type="project" value="UniProtKB-KW"/>
</dbReference>
<evidence type="ECO:0000259" key="9">
    <source>
        <dbReference type="Pfam" id="PF25019"/>
    </source>
</evidence>
<dbReference type="InterPro" id="IPR056789">
    <property type="entry name" value="LRR_R13L1-DRL21"/>
</dbReference>
<dbReference type="SUPFAM" id="SSF52058">
    <property type="entry name" value="L domain-like"/>
    <property type="match status" value="1"/>
</dbReference>
<feature type="domain" description="NB-ARC" evidence="6">
    <location>
        <begin position="198"/>
        <end position="368"/>
    </location>
</feature>
<evidence type="ECO:0008006" key="12">
    <source>
        <dbReference type="Google" id="ProtNLM"/>
    </source>
</evidence>
<dbReference type="PANTHER" id="PTHR36766:SF42">
    <property type="entry name" value="NB-ARC DOMAIN DISEASE RESISTANCE PROTEIN"/>
    <property type="match status" value="1"/>
</dbReference>
<dbReference type="Gene3D" id="1.10.8.430">
    <property type="entry name" value="Helical domain of apoptotic protease-activating factors"/>
    <property type="match status" value="1"/>
</dbReference>
<dbReference type="GO" id="GO:0005524">
    <property type="term" value="F:ATP binding"/>
    <property type="evidence" value="ECO:0007669"/>
    <property type="project" value="UniProtKB-KW"/>
</dbReference>
<dbReference type="Pfam" id="PF00931">
    <property type="entry name" value="NB-ARC"/>
    <property type="match status" value="1"/>
</dbReference>
<evidence type="ECO:0000256" key="3">
    <source>
        <dbReference type="ARBA" id="ARBA00022741"/>
    </source>
</evidence>
<dbReference type="Gene3D" id="1.10.10.10">
    <property type="entry name" value="Winged helix-like DNA-binding domain superfamily/Winged helix DNA-binding domain"/>
    <property type="match status" value="1"/>
</dbReference>
<protein>
    <recommendedName>
        <fullName evidence="12">Disease resistance protein RGA3</fullName>
    </recommendedName>
</protein>
<evidence type="ECO:0000256" key="5">
    <source>
        <dbReference type="ARBA" id="ARBA00022840"/>
    </source>
</evidence>
<dbReference type="GO" id="GO:0051707">
    <property type="term" value="P:response to other organism"/>
    <property type="evidence" value="ECO:0007669"/>
    <property type="project" value="UniProtKB-ARBA"/>
</dbReference>
<feature type="domain" description="Disease resistance N-terminal" evidence="7">
    <location>
        <begin position="41"/>
        <end position="121"/>
    </location>
</feature>
<dbReference type="Pfam" id="PF23559">
    <property type="entry name" value="WHD_DRP"/>
    <property type="match status" value="1"/>
</dbReference>
<evidence type="ECO:0000259" key="8">
    <source>
        <dbReference type="Pfam" id="PF23559"/>
    </source>
</evidence>
<dbReference type="InterPro" id="IPR041118">
    <property type="entry name" value="Rx_N"/>
</dbReference>
<dbReference type="CDD" id="cd14798">
    <property type="entry name" value="RX-CC_like"/>
    <property type="match status" value="1"/>
</dbReference>
<dbReference type="Proteomes" id="UP001374535">
    <property type="component" value="Chromosome 9"/>
</dbReference>
<keyword evidence="3" id="KW-0547">Nucleotide-binding</keyword>
<reference evidence="10 11" key="1">
    <citation type="journal article" date="2023" name="Life. Sci Alliance">
        <title>Evolutionary insights into 3D genome organization and epigenetic landscape of Vigna mungo.</title>
        <authorList>
            <person name="Junaid A."/>
            <person name="Singh B."/>
            <person name="Bhatia S."/>
        </authorList>
    </citation>
    <scope>NUCLEOTIDE SEQUENCE [LARGE SCALE GENOMIC DNA]</scope>
    <source>
        <strain evidence="10">Urdbean</strain>
    </source>
</reference>
<evidence type="ECO:0000256" key="2">
    <source>
        <dbReference type="ARBA" id="ARBA00022737"/>
    </source>
</evidence>
<dbReference type="Gene3D" id="3.80.10.10">
    <property type="entry name" value="Ribonuclease Inhibitor"/>
    <property type="match status" value="2"/>
</dbReference>
<dbReference type="InterPro" id="IPR042197">
    <property type="entry name" value="Apaf_helical"/>
</dbReference>
<dbReference type="InterPro" id="IPR036388">
    <property type="entry name" value="WH-like_DNA-bd_sf"/>
</dbReference>